<dbReference type="AlphaFoldDB" id="A0A8J7WLU3"/>
<evidence type="ECO:0000313" key="3">
    <source>
        <dbReference type="Proteomes" id="UP000677913"/>
    </source>
</evidence>
<dbReference type="EMBL" id="JAGSXH010000007">
    <property type="protein sequence ID" value="MBS2962144.1"/>
    <property type="molecule type" value="Genomic_DNA"/>
</dbReference>
<organism evidence="2 3">
    <name type="scientific">Actinocrinis puniceicyclus</name>
    <dbReference type="NCBI Taxonomy" id="977794"/>
    <lineage>
        <taxon>Bacteria</taxon>
        <taxon>Bacillati</taxon>
        <taxon>Actinomycetota</taxon>
        <taxon>Actinomycetes</taxon>
        <taxon>Catenulisporales</taxon>
        <taxon>Actinospicaceae</taxon>
        <taxon>Actinocrinis</taxon>
    </lineage>
</organism>
<keyword evidence="1" id="KW-0472">Membrane</keyword>
<keyword evidence="1" id="KW-1133">Transmembrane helix</keyword>
<feature type="transmembrane region" description="Helical" evidence="1">
    <location>
        <begin position="20"/>
        <end position="40"/>
    </location>
</feature>
<accession>A0A8J7WLU3</accession>
<protein>
    <submittedName>
        <fullName evidence="2">Uncharacterized protein</fullName>
    </submittedName>
</protein>
<proteinExistence type="predicted"/>
<evidence type="ECO:0000313" key="2">
    <source>
        <dbReference type="EMBL" id="MBS2962144.1"/>
    </source>
</evidence>
<gene>
    <name evidence="2" type="ORF">KGA66_03735</name>
</gene>
<reference evidence="2" key="1">
    <citation type="submission" date="2021-04" db="EMBL/GenBank/DDBJ databases">
        <title>Genome based classification of Actinospica acidithermotolerans sp. nov., an actinobacterium isolated from an Indonesian hot spring.</title>
        <authorList>
            <person name="Kusuma A.B."/>
            <person name="Putra K.E."/>
            <person name="Nafisah S."/>
            <person name="Loh J."/>
            <person name="Nouioui I."/>
            <person name="Goodfellow M."/>
        </authorList>
    </citation>
    <scope>NUCLEOTIDE SEQUENCE</scope>
    <source>
        <strain evidence="2">DSM 45618</strain>
    </source>
</reference>
<name>A0A8J7WLU3_9ACTN</name>
<keyword evidence="3" id="KW-1185">Reference proteome</keyword>
<evidence type="ECO:0000256" key="1">
    <source>
        <dbReference type="SAM" id="Phobius"/>
    </source>
</evidence>
<comment type="caution">
    <text evidence="2">The sequence shown here is derived from an EMBL/GenBank/DDBJ whole genome shotgun (WGS) entry which is preliminary data.</text>
</comment>
<sequence>MSMYGHRQAAGPQGSQARAAIAAFVVSALVVGTVVARIAGYKIGGETIVRCRDGHYFTTIWIPGASLKAVRLGMARWQRCPVGKHWTLVSPVRDADLTDADRHFAEQHHDVRVP</sequence>
<dbReference type="RefSeq" id="WP_211464487.1">
    <property type="nucleotide sequence ID" value="NZ_JAGSXH010000007.1"/>
</dbReference>
<dbReference type="Proteomes" id="UP000677913">
    <property type="component" value="Unassembled WGS sequence"/>
</dbReference>
<keyword evidence="1" id="KW-0812">Transmembrane</keyword>